<dbReference type="CDD" id="cd04302">
    <property type="entry name" value="HAD_5NT"/>
    <property type="match status" value="1"/>
</dbReference>
<dbReference type="Proteomes" id="UP000184604">
    <property type="component" value="Chromosome"/>
</dbReference>
<dbReference type="OrthoDB" id="9792518at2"/>
<dbReference type="Gene3D" id="1.10.150.240">
    <property type="entry name" value="Putative phosphatase, domain 2"/>
    <property type="match status" value="1"/>
</dbReference>
<reference evidence="1 2" key="1">
    <citation type="submission" date="2016-12" db="EMBL/GenBank/DDBJ databases">
        <title>Complete genome sequence of Clostridium kluyveri JZZ isolated from the pit mud of a Chinese flavor liquor-making factory.</title>
        <authorList>
            <person name="Wang Y."/>
        </authorList>
    </citation>
    <scope>NUCLEOTIDE SEQUENCE [LARGE SCALE GENOMIC DNA]</scope>
    <source>
        <strain evidence="1 2">JZZ</strain>
    </source>
</reference>
<proteinExistence type="predicted"/>
<dbReference type="SUPFAM" id="SSF56784">
    <property type="entry name" value="HAD-like"/>
    <property type="match status" value="1"/>
</dbReference>
<dbReference type="Pfam" id="PF13419">
    <property type="entry name" value="HAD_2"/>
    <property type="match status" value="1"/>
</dbReference>
<name>A0A1L5FB38_CLOKL</name>
<organism evidence="1 2">
    <name type="scientific">Clostridium kluyveri</name>
    <dbReference type="NCBI Taxonomy" id="1534"/>
    <lineage>
        <taxon>Bacteria</taxon>
        <taxon>Bacillati</taxon>
        <taxon>Bacillota</taxon>
        <taxon>Clostridia</taxon>
        <taxon>Eubacteriales</taxon>
        <taxon>Clostridiaceae</taxon>
        <taxon>Clostridium</taxon>
    </lineage>
</organism>
<dbReference type="InterPro" id="IPR023198">
    <property type="entry name" value="PGP-like_dom2"/>
</dbReference>
<protein>
    <submittedName>
        <fullName evidence="1">Phosphoglycolate phosphatase</fullName>
    </submittedName>
</protein>
<dbReference type="AlphaFoldDB" id="A0A1L5FB38"/>
<dbReference type="PANTHER" id="PTHR43434">
    <property type="entry name" value="PHOSPHOGLYCOLATE PHOSPHATASE"/>
    <property type="match status" value="1"/>
</dbReference>
<dbReference type="InterPro" id="IPR006439">
    <property type="entry name" value="HAD-SF_hydro_IA"/>
</dbReference>
<dbReference type="InterPro" id="IPR036412">
    <property type="entry name" value="HAD-like_sf"/>
</dbReference>
<dbReference type="SFLD" id="SFLDG01129">
    <property type="entry name" value="C1.5:_HAD__Beta-PGM__Phosphata"/>
    <property type="match status" value="1"/>
</dbReference>
<dbReference type="InterPro" id="IPR041492">
    <property type="entry name" value="HAD_2"/>
</dbReference>
<dbReference type="GO" id="GO:0005829">
    <property type="term" value="C:cytosol"/>
    <property type="evidence" value="ECO:0007669"/>
    <property type="project" value="TreeGrafter"/>
</dbReference>
<dbReference type="RefSeq" id="WP_073539786.1">
    <property type="nucleotide sequence ID" value="NZ_CP018335.1"/>
</dbReference>
<evidence type="ECO:0000313" key="2">
    <source>
        <dbReference type="Proteomes" id="UP000184604"/>
    </source>
</evidence>
<dbReference type="SFLD" id="SFLDG01135">
    <property type="entry name" value="C1.5.6:_HAD__Beta-PGM__Phospha"/>
    <property type="match status" value="1"/>
</dbReference>
<gene>
    <name evidence="1" type="ORF">BS101_16255</name>
</gene>
<evidence type="ECO:0000313" key="1">
    <source>
        <dbReference type="EMBL" id="APM40183.1"/>
    </source>
</evidence>
<dbReference type="NCBIfam" id="TIGR01549">
    <property type="entry name" value="HAD-SF-IA-v1"/>
    <property type="match status" value="1"/>
</dbReference>
<sequence length="215" mass="24533">MKYEYILFDLDGTLTDSAIGITNSVIYALKKYDIKVDNRNELNKFVGPPLSDSFESYYGFSQEEAKTAVEYYREYYREKGMFENSVYDGIEYLLKTLKYNNKTLVVATSKPQVFAQQILEKFNIARYFAYIAGSNLDGTRVKKDEVIQYALESCNITNLPKVIMIGDREHDINGAKKVGIDSIGVLYGYGDRDELEKAGADFIVNTISDIEKMLI</sequence>
<accession>A0A1L5FB38</accession>
<dbReference type="PANTHER" id="PTHR43434:SF20">
    <property type="entry name" value="5'-NUCLEOTIDASE"/>
    <property type="match status" value="1"/>
</dbReference>
<dbReference type="GO" id="GO:0004713">
    <property type="term" value="F:protein tyrosine kinase activity"/>
    <property type="evidence" value="ECO:0007669"/>
    <property type="project" value="TreeGrafter"/>
</dbReference>
<dbReference type="InterPro" id="IPR050155">
    <property type="entry name" value="HAD-like_hydrolase_sf"/>
</dbReference>
<dbReference type="FunFam" id="3.40.50.1000:FF:000022">
    <property type="entry name" value="Phosphoglycolate phosphatase"/>
    <property type="match status" value="1"/>
</dbReference>
<dbReference type="EMBL" id="CP018335">
    <property type="protein sequence ID" value="APM40183.1"/>
    <property type="molecule type" value="Genomic_DNA"/>
</dbReference>
<dbReference type="Gene3D" id="3.40.50.1000">
    <property type="entry name" value="HAD superfamily/HAD-like"/>
    <property type="match status" value="1"/>
</dbReference>
<dbReference type="InterPro" id="IPR023214">
    <property type="entry name" value="HAD_sf"/>
</dbReference>
<dbReference type="SFLD" id="SFLDS00003">
    <property type="entry name" value="Haloacid_Dehalogenase"/>
    <property type="match status" value="1"/>
</dbReference>